<dbReference type="GO" id="GO:0003677">
    <property type="term" value="F:DNA binding"/>
    <property type="evidence" value="ECO:0007669"/>
    <property type="project" value="InterPro"/>
</dbReference>
<dbReference type="GO" id="GO:0006352">
    <property type="term" value="P:DNA-templated transcription initiation"/>
    <property type="evidence" value="ECO:0007669"/>
    <property type="project" value="InterPro"/>
</dbReference>
<evidence type="ECO:0000313" key="7">
    <source>
        <dbReference type="EMBL" id="SNR17765.1"/>
    </source>
</evidence>
<reference evidence="7 8" key="1">
    <citation type="submission" date="2017-07" db="EMBL/GenBank/DDBJ databases">
        <authorList>
            <person name="Sun Z.S."/>
            <person name="Albrecht U."/>
            <person name="Echele G."/>
            <person name="Lee C.C."/>
        </authorList>
    </citation>
    <scope>NUCLEOTIDE SEQUENCE [LARGE SCALE GENOMIC DNA]</scope>
    <source>
        <strain evidence="8">type strain: KCTC 22618</strain>
    </source>
</reference>
<name>A0A238UFE1_9FLAO</name>
<dbReference type="SUPFAM" id="SSF88659">
    <property type="entry name" value="Sigma3 and sigma4 domains of RNA polymerase sigma factors"/>
    <property type="match status" value="1"/>
</dbReference>
<evidence type="ECO:0000256" key="4">
    <source>
        <dbReference type="ARBA" id="ARBA00023163"/>
    </source>
</evidence>
<dbReference type="Gene3D" id="1.10.1740.10">
    <property type="match status" value="1"/>
</dbReference>
<keyword evidence="3" id="KW-0731">Sigma factor</keyword>
<dbReference type="SUPFAM" id="SSF88946">
    <property type="entry name" value="Sigma2 domain of RNA polymerase sigma factors"/>
    <property type="match status" value="1"/>
</dbReference>
<keyword evidence="8" id="KW-1185">Reference proteome</keyword>
<dbReference type="PANTHER" id="PTHR43133">
    <property type="entry name" value="RNA POLYMERASE ECF-TYPE SIGMA FACTO"/>
    <property type="match status" value="1"/>
</dbReference>
<dbReference type="InterPro" id="IPR013325">
    <property type="entry name" value="RNA_pol_sigma_r2"/>
</dbReference>
<dbReference type="InterPro" id="IPR013324">
    <property type="entry name" value="RNA_pol_sigma_r3/r4-like"/>
</dbReference>
<dbReference type="NCBIfam" id="TIGR02937">
    <property type="entry name" value="sigma70-ECF"/>
    <property type="match status" value="1"/>
</dbReference>
<evidence type="ECO:0000313" key="8">
    <source>
        <dbReference type="Proteomes" id="UP000215214"/>
    </source>
</evidence>
<sequence length="148" mass="17346">MSLKYCRNYQDAEDVLQDSFLKAFDKINQYKNKGSFEGWLRRVVITTALQKYKDKTQLYLVKEEIDVKEEEVSLDESNIDIDVLLSLIQELPDRYRLVFNLYVLDNFSHKEIADLLNISEGTSKSNLSRAKKILKSKLEAYQLKLEKA</sequence>
<accession>A0A238UFE1</accession>
<dbReference type="KEGG" id="tje:TJEJU_4149"/>
<dbReference type="InterPro" id="IPR007627">
    <property type="entry name" value="RNA_pol_sigma70_r2"/>
</dbReference>
<dbReference type="Pfam" id="PF04542">
    <property type="entry name" value="Sigma70_r2"/>
    <property type="match status" value="1"/>
</dbReference>
<protein>
    <submittedName>
        <fullName evidence="7">RNA polymerase ECF-type sigma factor</fullName>
    </submittedName>
</protein>
<feature type="domain" description="RNA polymerase sigma factor 70 region 4 type 2" evidence="6">
    <location>
        <begin position="83"/>
        <end position="133"/>
    </location>
</feature>
<dbReference type="RefSeq" id="WP_394341869.1">
    <property type="nucleotide sequence ID" value="NZ_LT899436.1"/>
</dbReference>
<gene>
    <name evidence="7" type="ORF">TJEJU_4149</name>
</gene>
<dbReference type="PANTHER" id="PTHR43133:SF46">
    <property type="entry name" value="RNA POLYMERASE SIGMA-70 FACTOR ECF SUBFAMILY"/>
    <property type="match status" value="1"/>
</dbReference>
<dbReference type="InterPro" id="IPR039425">
    <property type="entry name" value="RNA_pol_sigma-70-like"/>
</dbReference>
<dbReference type="Proteomes" id="UP000215214">
    <property type="component" value="Chromosome TJEJU"/>
</dbReference>
<dbReference type="AlphaFoldDB" id="A0A238UFE1"/>
<keyword evidence="2" id="KW-0805">Transcription regulation</keyword>
<dbReference type="Gene3D" id="1.10.10.10">
    <property type="entry name" value="Winged helix-like DNA-binding domain superfamily/Winged helix DNA-binding domain"/>
    <property type="match status" value="1"/>
</dbReference>
<dbReference type="InterPro" id="IPR013249">
    <property type="entry name" value="RNA_pol_sigma70_r4_t2"/>
</dbReference>
<evidence type="ECO:0000259" key="5">
    <source>
        <dbReference type="Pfam" id="PF04542"/>
    </source>
</evidence>
<dbReference type="Pfam" id="PF08281">
    <property type="entry name" value="Sigma70_r4_2"/>
    <property type="match status" value="1"/>
</dbReference>
<dbReference type="GO" id="GO:0016987">
    <property type="term" value="F:sigma factor activity"/>
    <property type="evidence" value="ECO:0007669"/>
    <property type="project" value="UniProtKB-KW"/>
</dbReference>
<evidence type="ECO:0000259" key="6">
    <source>
        <dbReference type="Pfam" id="PF08281"/>
    </source>
</evidence>
<dbReference type="EMBL" id="LT899436">
    <property type="protein sequence ID" value="SNR17765.1"/>
    <property type="molecule type" value="Genomic_DNA"/>
</dbReference>
<comment type="similarity">
    <text evidence="1">Belongs to the sigma-70 factor family. ECF subfamily.</text>
</comment>
<dbReference type="InterPro" id="IPR014284">
    <property type="entry name" value="RNA_pol_sigma-70_dom"/>
</dbReference>
<feature type="domain" description="RNA polymerase sigma-70 region 2" evidence="5">
    <location>
        <begin position="4"/>
        <end position="55"/>
    </location>
</feature>
<evidence type="ECO:0000256" key="3">
    <source>
        <dbReference type="ARBA" id="ARBA00023082"/>
    </source>
</evidence>
<dbReference type="InterPro" id="IPR036388">
    <property type="entry name" value="WH-like_DNA-bd_sf"/>
</dbReference>
<evidence type="ECO:0000256" key="1">
    <source>
        <dbReference type="ARBA" id="ARBA00010641"/>
    </source>
</evidence>
<evidence type="ECO:0000256" key="2">
    <source>
        <dbReference type="ARBA" id="ARBA00023015"/>
    </source>
</evidence>
<keyword evidence="4" id="KW-0804">Transcription</keyword>
<dbReference type="CDD" id="cd06171">
    <property type="entry name" value="Sigma70_r4"/>
    <property type="match status" value="1"/>
</dbReference>
<organism evidence="7 8">
    <name type="scientific">Tenacibaculum jejuense</name>
    <dbReference type="NCBI Taxonomy" id="584609"/>
    <lineage>
        <taxon>Bacteria</taxon>
        <taxon>Pseudomonadati</taxon>
        <taxon>Bacteroidota</taxon>
        <taxon>Flavobacteriia</taxon>
        <taxon>Flavobacteriales</taxon>
        <taxon>Flavobacteriaceae</taxon>
        <taxon>Tenacibaculum</taxon>
    </lineage>
</organism>
<proteinExistence type="inferred from homology"/>